<protein>
    <submittedName>
        <fullName evidence="1">Uncharacterized protein</fullName>
    </submittedName>
</protein>
<dbReference type="EMBL" id="LQPK01000005">
    <property type="protein sequence ID" value="ORW33267.1"/>
    <property type="molecule type" value="Genomic_DNA"/>
</dbReference>
<keyword evidence="2" id="KW-1185">Reference proteome</keyword>
<dbReference type="RefSeq" id="WP_085104855.1">
    <property type="nucleotide sequence ID" value="NZ_LQPK01000005.1"/>
</dbReference>
<evidence type="ECO:0000313" key="1">
    <source>
        <dbReference type="EMBL" id="ORW33267.1"/>
    </source>
</evidence>
<dbReference type="Proteomes" id="UP000193801">
    <property type="component" value="Unassembled WGS sequence"/>
</dbReference>
<sequence>MTNPDETDDETTEWATTNFWWHEKFGDTITNIRARDSDWWHQMIDYANQGLTPLQALGRIPSAWAATQHSAQEEFKTQLATRDDTIKTQAATITRMQRERDHLTYDDLPPAAQHEIMRDAMRRLQSRSR</sequence>
<comment type="caution">
    <text evidence="1">The sequence shown here is derived from an EMBL/GenBank/DDBJ whole genome shotgun (WGS) entry which is preliminary data.</text>
</comment>
<evidence type="ECO:0000313" key="2">
    <source>
        <dbReference type="Proteomes" id="UP000193801"/>
    </source>
</evidence>
<reference evidence="1 2" key="1">
    <citation type="journal article" date="2015" name="Emerg. Microbes Infect.">
        <title>Characterization of 17 strains belonging to the Mycobacterium simiae complex and description of Mycobacterium paraense sp. nov.</title>
        <authorList>
            <person name="Fusco da Costa A.R."/>
            <person name="Fedrizzi T."/>
            <person name="Lopes M.L."/>
            <person name="Pecorari M."/>
            <person name="Oliveira da Costa W.L."/>
            <person name="Giacobazzi E."/>
            <person name="da Costa Bahia J.R."/>
            <person name="De Sanctis V."/>
            <person name="Batista Lima K.V."/>
            <person name="Bertorelli R."/>
            <person name="Grottola A."/>
            <person name="Fabio A."/>
            <person name="Mariottini A."/>
            <person name="Ferretti P."/>
            <person name="Di Leva F."/>
            <person name="Fregni Serpini G."/>
            <person name="Tagliazucchi S."/>
            <person name="Rumpianesi F."/>
            <person name="Jousson O."/>
            <person name="Segata N."/>
            <person name="Tortoli E."/>
        </authorList>
    </citation>
    <scope>NUCLEOTIDE SEQUENCE [LARGE SCALE GENOMIC DNA]</scope>
    <source>
        <strain evidence="1 2">FI-07156</strain>
    </source>
</reference>
<organism evidence="1 2">
    <name type="scientific">Mycobacterium paraense</name>
    <dbReference type="NCBI Taxonomy" id="767916"/>
    <lineage>
        <taxon>Bacteria</taxon>
        <taxon>Bacillati</taxon>
        <taxon>Actinomycetota</taxon>
        <taxon>Actinomycetes</taxon>
        <taxon>Mycobacteriales</taxon>
        <taxon>Mycobacteriaceae</taxon>
        <taxon>Mycobacterium</taxon>
        <taxon>Mycobacterium simiae complex</taxon>
    </lineage>
</organism>
<proteinExistence type="predicted"/>
<accession>A0ABX3VS35</accession>
<name>A0ABX3VS35_9MYCO</name>
<gene>
    <name evidence="1" type="ORF">AWB91_09070</name>
</gene>